<dbReference type="AlphaFoldDB" id="A0A1B1ALC9"/>
<keyword evidence="7" id="KW-0227">DNA damage</keyword>
<proteinExistence type="inferred from homology"/>
<keyword evidence="6" id="KW-0479">Metal-binding</keyword>
<dbReference type="InterPro" id="IPR005273">
    <property type="entry name" value="Ura-DNA_glyco_family4"/>
</dbReference>
<evidence type="ECO:0000256" key="8">
    <source>
        <dbReference type="ARBA" id="ARBA00022801"/>
    </source>
</evidence>
<keyword evidence="5" id="KW-0004">4Fe-4S</keyword>
<keyword evidence="15" id="KW-1185">Reference proteome</keyword>
<dbReference type="GO" id="GO:0051539">
    <property type="term" value="F:4 iron, 4 sulfur cluster binding"/>
    <property type="evidence" value="ECO:0007669"/>
    <property type="project" value="UniProtKB-KW"/>
</dbReference>
<feature type="domain" description="Uracil-DNA glycosylase-like" evidence="13">
    <location>
        <begin position="113"/>
        <end position="266"/>
    </location>
</feature>
<dbReference type="Pfam" id="PF03167">
    <property type="entry name" value="UDG"/>
    <property type="match status" value="1"/>
</dbReference>
<dbReference type="GO" id="GO:0006281">
    <property type="term" value="P:DNA repair"/>
    <property type="evidence" value="ECO:0007669"/>
    <property type="project" value="UniProtKB-KW"/>
</dbReference>
<comment type="similarity">
    <text evidence="2">Belongs to the uracil-DNA glycosylase (UDG) superfamily. Type 4 (UDGa) family.</text>
</comment>
<dbReference type="GO" id="GO:0046872">
    <property type="term" value="F:metal ion binding"/>
    <property type="evidence" value="ECO:0007669"/>
    <property type="project" value="UniProtKB-KW"/>
</dbReference>
<accession>A0A1B1ALC9</accession>
<name>A0A1B1ALC9_9PROT</name>
<evidence type="ECO:0000259" key="13">
    <source>
        <dbReference type="SMART" id="SM00986"/>
    </source>
</evidence>
<keyword evidence="10" id="KW-0411">Iron-sulfur</keyword>
<evidence type="ECO:0000256" key="3">
    <source>
        <dbReference type="ARBA" id="ARBA00012030"/>
    </source>
</evidence>
<dbReference type="STRING" id="1759059.ATE48_16245"/>
<dbReference type="SUPFAM" id="SSF52141">
    <property type="entry name" value="Uracil-DNA glycosylase-like"/>
    <property type="match status" value="1"/>
</dbReference>
<dbReference type="GO" id="GO:0004844">
    <property type="term" value="F:uracil DNA N-glycosylase activity"/>
    <property type="evidence" value="ECO:0007669"/>
    <property type="project" value="UniProtKB-EC"/>
</dbReference>
<dbReference type="EMBL" id="CP013244">
    <property type="protein sequence ID" value="ANP47354.1"/>
    <property type="molecule type" value="Genomic_DNA"/>
</dbReference>
<dbReference type="Proteomes" id="UP000092498">
    <property type="component" value="Chromosome"/>
</dbReference>
<evidence type="ECO:0000256" key="7">
    <source>
        <dbReference type="ARBA" id="ARBA00022763"/>
    </source>
</evidence>
<dbReference type="Gene3D" id="3.40.470.10">
    <property type="entry name" value="Uracil-DNA glycosylase-like domain"/>
    <property type="match status" value="1"/>
</dbReference>
<dbReference type="CDD" id="cd10030">
    <property type="entry name" value="UDG-F4_TTUDGA_SPO1dp_like"/>
    <property type="match status" value="1"/>
</dbReference>
<dbReference type="InterPro" id="IPR005122">
    <property type="entry name" value="Uracil-DNA_glycosylase-like"/>
</dbReference>
<dbReference type="SMART" id="SM00986">
    <property type="entry name" value="UDG"/>
    <property type="match status" value="1"/>
</dbReference>
<dbReference type="InterPro" id="IPR051536">
    <property type="entry name" value="UDG_Type-4/5"/>
</dbReference>
<dbReference type="PANTHER" id="PTHR33693:SF1">
    <property type="entry name" value="TYPE-4 URACIL-DNA GLYCOSYLASE"/>
    <property type="match status" value="1"/>
</dbReference>
<protein>
    <recommendedName>
        <fullName evidence="4">Type-4 uracil-DNA glycosylase</fullName>
        <ecNumber evidence="3">3.2.2.27</ecNumber>
    </recommendedName>
</protein>
<evidence type="ECO:0000256" key="12">
    <source>
        <dbReference type="SAM" id="MobiDB-lite"/>
    </source>
</evidence>
<gene>
    <name evidence="14" type="ORF">ATE48_16245</name>
</gene>
<dbReference type="InterPro" id="IPR036895">
    <property type="entry name" value="Uracil-DNA_glycosylase-like_sf"/>
</dbReference>
<evidence type="ECO:0000256" key="11">
    <source>
        <dbReference type="ARBA" id="ARBA00023204"/>
    </source>
</evidence>
<evidence type="ECO:0000256" key="2">
    <source>
        <dbReference type="ARBA" id="ARBA00006521"/>
    </source>
</evidence>
<reference evidence="14 15" key="1">
    <citation type="submission" date="2015-11" db="EMBL/GenBank/DDBJ databases">
        <title>Whole-Genome Sequence of Candidatus Oderbacter manganicum from the National Park Lower Oder Valley, Germany.</title>
        <authorList>
            <person name="Braun B."/>
            <person name="Liere K."/>
            <person name="Szewzyk U."/>
        </authorList>
    </citation>
    <scope>NUCLEOTIDE SEQUENCE [LARGE SCALE GENOMIC DNA]</scope>
    <source>
        <strain evidence="14 15">OTSz_A_272</strain>
    </source>
</reference>
<keyword evidence="9" id="KW-0408">Iron</keyword>
<dbReference type="InParanoid" id="A0A1B1ALC9"/>
<evidence type="ECO:0000256" key="5">
    <source>
        <dbReference type="ARBA" id="ARBA00022485"/>
    </source>
</evidence>
<keyword evidence="8" id="KW-0378">Hydrolase</keyword>
<evidence type="ECO:0000256" key="4">
    <source>
        <dbReference type="ARBA" id="ARBA00019403"/>
    </source>
</evidence>
<evidence type="ECO:0000256" key="9">
    <source>
        <dbReference type="ARBA" id="ARBA00023004"/>
    </source>
</evidence>
<evidence type="ECO:0000256" key="1">
    <source>
        <dbReference type="ARBA" id="ARBA00001400"/>
    </source>
</evidence>
<dbReference type="NCBIfam" id="TIGR00758">
    <property type="entry name" value="UDG_fam4"/>
    <property type="match status" value="1"/>
</dbReference>
<evidence type="ECO:0000256" key="10">
    <source>
        <dbReference type="ARBA" id="ARBA00023014"/>
    </source>
</evidence>
<dbReference type="SMART" id="SM00987">
    <property type="entry name" value="UreE_C"/>
    <property type="match status" value="1"/>
</dbReference>
<dbReference type="PANTHER" id="PTHR33693">
    <property type="entry name" value="TYPE-5 URACIL-DNA GLYCOSYLASE"/>
    <property type="match status" value="1"/>
</dbReference>
<dbReference type="RefSeq" id="WP_066773331.1">
    <property type="nucleotide sequence ID" value="NZ_CP013244.1"/>
</dbReference>
<keyword evidence="11" id="KW-0234">DNA repair</keyword>
<dbReference type="OrthoDB" id="5290748at2"/>
<comment type="catalytic activity">
    <reaction evidence="1">
        <text>Hydrolyzes single-stranded DNA or mismatched double-stranded DNA and polynucleotides, releasing free uracil.</text>
        <dbReference type="EC" id="3.2.2.27"/>
    </reaction>
</comment>
<evidence type="ECO:0000256" key="6">
    <source>
        <dbReference type="ARBA" id="ARBA00022723"/>
    </source>
</evidence>
<dbReference type="KEGG" id="cbot:ATE48_16245"/>
<feature type="region of interest" description="Disordered" evidence="12">
    <location>
        <begin position="37"/>
        <end position="72"/>
    </location>
</feature>
<sequence>MQNSAASQDAARALLAFWRAAGVDMDDAEAIFSARPATTAETRPPQQAPARVPFQIDPPAPKAKPKAKLQPADDAVNTARALAAAARNIAELRAAVGKFEGCALKATARNTVFTDGVERAPVLILGETPDREDDEQGRPLVGPAGQLLDRMLGAIGLDRKSNILISNVIYWRPPGNRDPTPGETIACQPFVERLVEITQPKLLILMGKLAANTALGRDETVTKLRGRKLSYSREGLKPPVNAMVMLHPAYLLGRPQHKRQAWTDLLFAEAWLQELGVERAAHL</sequence>
<organism evidence="14 15">
    <name type="scientific">Candidatus Viadribacter manganicus</name>
    <dbReference type="NCBI Taxonomy" id="1759059"/>
    <lineage>
        <taxon>Bacteria</taxon>
        <taxon>Pseudomonadati</taxon>
        <taxon>Pseudomonadota</taxon>
        <taxon>Alphaproteobacteria</taxon>
        <taxon>Hyphomonadales</taxon>
        <taxon>Hyphomonadaceae</taxon>
        <taxon>Candidatus Viadribacter</taxon>
    </lineage>
</organism>
<evidence type="ECO:0000313" key="14">
    <source>
        <dbReference type="EMBL" id="ANP47354.1"/>
    </source>
</evidence>
<dbReference type="EC" id="3.2.2.27" evidence="3"/>
<evidence type="ECO:0000313" key="15">
    <source>
        <dbReference type="Proteomes" id="UP000092498"/>
    </source>
</evidence>